<dbReference type="NCBIfam" id="TIGR01240">
    <property type="entry name" value="mevDPdecarb"/>
    <property type="match status" value="1"/>
</dbReference>
<dbReference type="InterPro" id="IPR014721">
    <property type="entry name" value="Ribsml_uS5_D2-typ_fold_subgr"/>
</dbReference>
<dbReference type="PANTHER" id="PTHR10977">
    <property type="entry name" value="DIPHOSPHOMEVALONATE DECARBOXYLASE"/>
    <property type="match status" value="1"/>
</dbReference>
<dbReference type="GO" id="GO:0004163">
    <property type="term" value="F:diphosphomevalonate decarboxylase activity"/>
    <property type="evidence" value="ECO:0007669"/>
    <property type="project" value="UniProtKB-EC"/>
</dbReference>
<dbReference type="InterPro" id="IPR036554">
    <property type="entry name" value="GHMP_kinase_C_sf"/>
</dbReference>
<dbReference type="Gene3D" id="3.30.70.890">
    <property type="entry name" value="GHMP kinase, C-terminal domain"/>
    <property type="match status" value="1"/>
</dbReference>
<evidence type="ECO:0000256" key="4">
    <source>
        <dbReference type="ARBA" id="ARBA00022741"/>
    </source>
</evidence>
<evidence type="ECO:0000256" key="7">
    <source>
        <dbReference type="ARBA" id="ARBA00023239"/>
    </source>
</evidence>
<keyword evidence="5" id="KW-0067">ATP-binding</keyword>
<gene>
    <name evidence="10" type="ORF">UT40_C0001G0051</name>
</gene>
<dbReference type="GO" id="GO:0005829">
    <property type="term" value="C:cytosol"/>
    <property type="evidence" value="ECO:0007669"/>
    <property type="project" value="InterPro"/>
</dbReference>
<feature type="domain" description="Diphosphomevalonate decarboxylase-like N-terminal" evidence="9">
    <location>
        <begin position="16"/>
        <end position="170"/>
    </location>
</feature>
<protein>
    <recommendedName>
        <fullName evidence="2">diphosphomevalonate decarboxylase</fullName>
        <ecNumber evidence="2">4.1.1.33</ecNumber>
    </recommendedName>
</protein>
<dbReference type="PANTHER" id="PTHR10977:SF3">
    <property type="entry name" value="DIPHOSPHOMEVALONATE DECARBOXYLASE"/>
    <property type="match status" value="1"/>
</dbReference>
<accession>A0A0G0NNN3</accession>
<feature type="domain" description="Mvd1 C-terminal" evidence="8">
    <location>
        <begin position="184"/>
        <end position="308"/>
    </location>
</feature>
<dbReference type="AlphaFoldDB" id="A0A0G0NNN3"/>
<evidence type="ECO:0000259" key="9">
    <source>
        <dbReference type="Pfam" id="PF22700"/>
    </source>
</evidence>
<keyword evidence="3" id="KW-0444">Lipid biosynthesis</keyword>
<dbReference type="InterPro" id="IPR005935">
    <property type="entry name" value="Mev_decarb"/>
</dbReference>
<evidence type="ECO:0000313" key="10">
    <source>
        <dbReference type="EMBL" id="KKR14421.1"/>
    </source>
</evidence>
<keyword evidence="6" id="KW-0443">Lipid metabolism</keyword>
<evidence type="ECO:0000313" key="11">
    <source>
        <dbReference type="Proteomes" id="UP000034690"/>
    </source>
</evidence>
<organism evidence="10 11">
    <name type="scientific">Candidatus Woesebacteria bacterium GW2011_GWA1_39_21b</name>
    <dbReference type="NCBI Taxonomy" id="1618551"/>
    <lineage>
        <taxon>Bacteria</taxon>
        <taxon>Candidatus Woeseibacteriota</taxon>
    </lineage>
</organism>
<keyword evidence="7" id="KW-0456">Lyase</keyword>
<sequence>MASSYKKIYKATAVSPANIAFIKFWGKKNPKRNIPFNDSISMNLSNCITTTTVEFNPRFRSDRVILDGRELKDEKKFRVLKMIDLVREKSNIPWGVKVESKNNFPSDAGIASSASGFSALALSASVAAGLNLSLKELSILARFGSGSASRSVIDGFAQWNKGKNSNSSYAIQIAPPEHWDVRDIVVVVEAEKKKKSSTEGHTVAPKNPFFTVRQKLLSKRIRNIKNALLKKNFKKFGELLEEEAIELHIIAMTSKPPIFYWNKGTIEVINKVREIREKGILAYFTMDAGPNVHVICIAKDAKILNRKLRRIPEILFTIINKPSVGTHLLKKHLF</sequence>
<dbReference type="Gene3D" id="3.30.230.10">
    <property type="match status" value="1"/>
</dbReference>
<dbReference type="FunFam" id="3.30.230.10:FF:000072">
    <property type="entry name" value="Diphosphomevalonate decarboxylase"/>
    <property type="match status" value="1"/>
</dbReference>
<keyword evidence="4" id="KW-0547">Nucleotide-binding</keyword>
<evidence type="ECO:0000256" key="1">
    <source>
        <dbReference type="ARBA" id="ARBA00008831"/>
    </source>
</evidence>
<dbReference type="SUPFAM" id="SSF55060">
    <property type="entry name" value="GHMP Kinase, C-terminal domain"/>
    <property type="match status" value="1"/>
</dbReference>
<dbReference type="PATRIC" id="fig|1618551.3.peg.55"/>
<dbReference type="GO" id="GO:0019287">
    <property type="term" value="P:isopentenyl diphosphate biosynthetic process, mevalonate pathway"/>
    <property type="evidence" value="ECO:0007669"/>
    <property type="project" value="InterPro"/>
</dbReference>
<dbReference type="InterPro" id="IPR029765">
    <property type="entry name" value="Mev_diP_decarb"/>
</dbReference>
<dbReference type="PIRSF" id="PIRSF015950">
    <property type="entry name" value="Mev_P_decrbx"/>
    <property type="match status" value="1"/>
</dbReference>
<dbReference type="SUPFAM" id="SSF54211">
    <property type="entry name" value="Ribosomal protein S5 domain 2-like"/>
    <property type="match status" value="1"/>
</dbReference>
<dbReference type="InterPro" id="IPR053859">
    <property type="entry name" value="MVD-like_N"/>
</dbReference>
<evidence type="ECO:0000259" key="8">
    <source>
        <dbReference type="Pfam" id="PF18376"/>
    </source>
</evidence>
<dbReference type="EC" id="4.1.1.33" evidence="2"/>
<comment type="similarity">
    <text evidence="1">Belongs to the diphosphomevalonate decarboxylase family.</text>
</comment>
<dbReference type="EMBL" id="LBWQ01000001">
    <property type="protein sequence ID" value="KKR14421.1"/>
    <property type="molecule type" value="Genomic_DNA"/>
</dbReference>
<name>A0A0G0NNN3_9BACT</name>
<dbReference type="Pfam" id="PF18376">
    <property type="entry name" value="MDD_C"/>
    <property type="match status" value="1"/>
</dbReference>
<reference evidence="10 11" key="1">
    <citation type="journal article" date="2015" name="Nature">
        <title>rRNA introns, odd ribosomes, and small enigmatic genomes across a large radiation of phyla.</title>
        <authorList>
            <person name="Brown C.T."/>
            <person name="Hug L.A."/>
            <person name="Thomas B.C."/>
            <person name="Sharon I."/>
            <person name="Castelle C.J."/>
            <person name="Singh A."/>
            <person name="Wilkins M.J."/>
            <person name="Williams K.H."/>
            <person name="Banfield J.F."/>
        </authorList>
    </citation>
    <scope>NUCLEOTIDE SEQUENCE [LARGE SCALE GENOMIC DNA]</scope>
</reference>
<dbReference type="InterPro" id="IPR041431">
    <property type="entry name" value="Mvd1_C"/>
</dbReference>
<dbReference type="Proteomes" id="UP000034690">
    <property type="component" value="Unassembled WGS sequence"/>
</dbReference>
<evidence type="ECO:0000256" key="5">
    <source>
        <dbReference type="ARBA" id="ARBA00022840"/>
    </source>
</evidence>
<evidence type="ECO:0000256" key="2">
    <source>
        <dbReference type="ARBA" id="ARBA00012296"/>
    </source>
</evidence>
<evidence type="ECO:0000256" key="3">
    <source>
        <dbReference type="ARBA" id="ARBA00022516"/>
    </source>
</evidence>
<dbReference type="InterPro" id="IPR020568">
    <property type="entry name" value="Ribosomal_Su5_D2-typ_SF"/>
</dbReference>
<comment type="caution">
    <text evidence="10">The sequence shown here is derived from an EMBL/GenBank/DDBJ whole genome shotgun (WGS) entry which is preliminary data.</text>
</comment>
<proteinExistence type="inferred from homology"/>
<dbReference type="GO" id="GO:0005524">
    <property type="term" value="F:ATP binding"/>
    <property type="evidence" value="ECO:0007669"/>
    <property type="project" value="UniProtKB-KW"/>
</dbReference>
<dbReference type="Pfam" id="PF22700">
    <property type="entry name" value="MVD-like_N"/>
    <property type="match status" value="1"/>
</dbReference>
<evidence type="ECO:0000256" key="6">
    <source>
        <dbReference type="ARBA" id="ARBA00023098"/>
    </source>
</evidence>